<evidence type="ECO:0000259" key="14">
    <source>
        <dbReference type="PROSITE" id="PS50110"/>
    </source>
</evidence>
<feature type="domain" description="CheW-like" evidence="15">
    <location>
        <begin position="470"/>
        <end position="601"/>
    </location>
</feature>
<dbReference type="EC" id="2.7.13.3" evidence="2"/>
<dbReference type="FunFam" id="3.30.565.10:FF:000016">
    <property type="entry name" value="Chemotaxis protein CheA, putative"/>
    <property type="match status" value="1"/>
</dbReference>
<dbReference type="SMART" id="SM00260">
    <property type="entry name" value="CheW"/>
    <property type="match status" value="2"/>
</dbReference>
<dbReference type="InterPro" id="IPR051315">
    <property type="entry name" value="Bact_Chemotaxis_CheA"/>
</dbReference>
<evidence type="ECO:0000256" key="5">
    <source>
        <dbReference type="ARBA" id="ARBA00022553"/>
    </source>
</evidence>
<dbReference type="SUPFAM" id="SSF55874">
    <property type="entry name" value="ATPase domain of HSP90 chaperone/DNA topoisomerase II/histidine kinase"/>
    <property type="match status" value="1"/>
</dbReference>
<dbReference type="InterPro" id="IPR002545">
    <property type="entry name" value="CheW-lke_dom"/>
</dbReference>
<dbReference type="Gene3D" id="3.30.565.10">
    <property type="entry name" value="Histidine kinase-like ATPase, C-terminal domain"/>
    <property type="match status" value="1"/>
</dbReference>
<evidence type="ECO:0000313" key="17">
    <source>
        <dbReference type="EMBL" id="NMP24340.1"/>
    </source>
</evidence>
<reference evidence="17 18" key="1">
    <citation type="submission" date="2020-04" db="EMBL/GenBank/DDBJ databases">
        <authorList>
            <person name="Zhang R."/>
            <person name="Schippers A."/>
        </authorList>
    </citation>
    <scope>NUCLEOTIDE SEQUENCE [LARGE SCALE GENOMIC DNA]</scope>
    <source>
        <strain evidence="17 18">DSM 109850</strain>
    </source>
</reference>
<evidence type="ECO:0000256" key="11">
    <source>
        <dbReference type="PROSITE-ProRule" id="PRU00169"/>
    </source>
</evidence>
<dbReference type="InterPro" id="IPR005467">
    <property type="entry name" value="His_kinase_dom"/>
</dbReference>
<comment type="catalytic activity">
    <reaction evidence="1">
        <text>ATP + protein L-histidine = ADP + protein N-phospho-L-histidine.</text>
        <dbReference type="EC" id="2.7.13.3"/>
    </reaction>
</comment>
<dbReference type="SUPFAM" id="SSF47384">
    <property type="entry name" value="Homodimeric domain of signal transducing histidine kinase"/>
    <property type="match status" value="1"/>
</dbReference>
<evidence type="ECO:0000256" key="1">
    <source>
        <dbReference type="ARBA" id="ARBA00000085"/>
    </source>
</evidence>
<organism evidence="17 18">
    <name type="scientific">Sulfobacillus harzensis</name>
    <dbReference type="NCBI Taxonomy" id="2729629"/>
    <lineage>
        <taxon>Bacteria</taxon>
        <taxon>Bacillati</taxon>
        <taxon>Bacillota</taxon>
        <taxon>Clostridia</taxon>
        <taxon>Eubacteriales</taxon>
        <taxon>Clostridiales Family XVII. Incertae Sedis</taxon>
        <taxon>Sulfobacillus</taxon>
    </lineage>
</organism>
<comment type="caution">
    <text evidence="17">The sequence shown here is derived from an EMBL/GenBank/DDBJ whole genome shotgun (WGS) entry which is preliminary data.</text>
</comment>
<comment type="function">
    <text evidence="9">May play the central regulatory role in sporulation. It may be an element of the effector pathway responsible for the activation of sporulation genes in response to nutritional stress. Spo0A may act in concert with spo0H (a sigma factor) to control the expression of some genes that are critical to the sporulation process.</text>
</comment>
<dbReference type="GO" id="GO:0000155">
    <property type="term" value="F:phosphorelay sensor kinase activity"/>
    <property type="evidence" value="ECO:0007669"/>
    <property type="project" value="InterPro"/>
</dbReference>
<keyword evidence="5 11" id="KW-0597">Phosphoprotein</keyword>
<evidence type="ECO:0000259" key="15">
    <source>
        <dbReference type="PROSITE" id="PS50851"/>
    </source>
</evidence>
<keyword evidence="7" id="KW-0418">Kinase</keyword>
<dbReference type="SUPFAM" id="SSF52172">
    <property type="entry name" value="CheY-like"/>
    <property type="match status" value="1"/>
</dbReference>
<dbReference type="InterPro" id="IPR008207">
    <property type="entry name" value="Sig_transdc_His_kin_Hpt_dom"/>
</dbReference>
<dbReference type="Pfam" id="PF00072">
    <property type="entry name" value="Response_reg"/>
    <property type="match status" value="1"/>
</dbReference>
<dbReference type="Gene3D" id="3.40.50.2300">
    <property type="match status" value="1"/>
</dbReference>
<dbReference type="GO" id="GO:0005737">
    <property type="term" value="C:cytoplasm"/>
    <property type="evidence" value="ECO:0007669"/>
    <property type="project" value="InterPro"/>
</dbReference>
<feature type="modified residue" description="4-aspartylphosphate" evidence="11">
    <location>
        <position position="828"/>
    </location>
</feature>
<dbReference type="PANTHER" id="PTHR43395">
    <property type="entry name" value="SENSOR HISTIDINE KINASE CHEA"/>
    <property type="match status" value="1"/>
</dbReference>
<dbReference type="PROSITE" id="PS50109">
    <property type="entry name" value="HIS_KIN"/>
    <property type="match status" value="1"/>
</dbReference>
<dbReference type="Pfam" id="PF01584">
    <property type="entry name" value="CheW"/>
    <property type="match status" value="2"/>
</dbReference>
<evidence type="ECO:0000313" key="18">
    <source>
        <dbReference type="Proteomes" id="UP000533476"/>
    </source>
</evidence>
<evidence type="ECO:0000259" key="16">
    <source>
        <dbReference type="PROSITE" id="PS50894"/>
    </source>
</evidence>
<dbReference type="InterPro" id="IPR036097">
    <property type="entry name" value="HisK_dim/P_sf"/>
</dbReference>
<dbReference type="PROSITE" id="PS50110">
    <property type="entry name" value="RESPONSE_REGULATORY"/>
    <property type="match status" value="1"/>
</dbReference>
<dbReference type="InterPro" id="IPR004105">
    <property type="entry name" value="CheA-like_dim"/>
</dbReference>
<dbReference type="SMART" id="SM00448">
    <property type="entry name" value="REC"/>
    <property type="match status" value="1"/>
</dbReference>
<dbReference type="InterPro" id="IPR011006">
    <property type="entry name" value="CheY-like_superfamily"/>
</dbReference>
<proteinExistence type="predicted"/>
<dbReference type="SUPFAM" id="SSF50341">
    <property type="entry name" value="CheW-like"/>
    <property type="match status" value="2"/>
</dbReference>
<dbReference type="RefSeq" id="WP_169102388.1">
    <property type="nucleotide sequence ID" value="NZ_JABBVZ010000102.1"/>
</dbReference>
<dbReference type="SMART" id="SM00387">
    <property type="entry name" value="HATPase_c"/>
    <property type="match status" value="1"/>
</dbReference>
<evidence type="ECO:0000256" key="10">
    <source>
        <dbReference type="PROSITE-ProRule" id="PRU00110"/>
    </source>
</evidence>
<evidence type="ECO:0000256" key="4">
    <source>
        <dbReference type="ARBA" id="ARBA00022500"/>
    </source>
</evidence>
<dbReference type="InterPro" id="IPR001789">
    <property type="entry name" value="Sig_transdc_resp-reg_receiver"/>
</dbReference>
<feature type="domain" description="Histidine kinase" evidence="13">
    <location>
        <begin position="259"/>
        <end position="468"/>
    </location>
</feature>
<keyword evidence="18" id="KW-1185">Reference proteome</keyword>
<dbReference type="GO" id="GO:0006935">
    <property type="term" value="P:chemotaxis"/>
    <property type="evidence" value="ECO:0007669"/>
    <property type="project" value="UniProtKB-KW"/>
</dbReference>
<dbReference type="SMART" id="SM01231">
    <property type="entry name" value="H-kinase_dim"/>
    <property type="match status" value="1"/>
</dbReference>
<dbReference type="PRINTS" id="PR00344">
    <property type="entry name" value="BCTRLSENSOR"/>
</dbReference>
<name>A0A7Y0L6W9_9FIRM</name>
<sequence>MRFVDVQWDTAEERTLFIEEATELLNTLESGALEPQPPMDAMFRAAHTLKGSGGMLGLTEWVDRAHRMEDALDRRIHPDWQWTSALQQLVLDAVDAFRAELAGRTEATTVADDQPVWELTWDAACPMPGVRAYQAWLAVNTAVPGTQSDPPEEALAQWSGTQSYLLLPSSAVDAAVVQEALSSVDDLVSAKPVERMPSTGPQALDESPAEEVVGRSERRDATLRINADVLEAILEGLGELLLDHGQVLHLWQGTDNSAVRSVLNHLRRRTLDLQDLTLHARMLPLDTLFRQYPRAIHDLAQKLNKKIQLQTAGGETELDRVVMDRLHEPLLHLLRNSCDHGIESPEERLQRGKSETGTIRLTAFTAQGHVHVQLQDDGAGINWEKLRQKAVSQGWMDPETAQTASEDQLSELLFRPGISTADTVTDISGRGVGLDAVRAFLDDIHGGIRVDSQRGEGTTFHIELPMTMAIMTALIVEVGPWTLGFPIAAVERIEELKRSVLGSALGQRAAQDADAPLPVYSLADILGAPEGQSEQYLVRVQDGRTRAGLAVGRVLGQQEVVIKSVAGLVGITPWLSGVALLGDGRLALMADVRRLVPAGGSLAEDRLGVDEGILKAGSNEMELLVFRMSDGQRYGINVYKTREVLSQAEVTRTPGQHAWIDGFLQLREQAMPVINLHRALCMGVPEQVTILITEFNQTVQAFSVERVESMVRVRWDQVQTSPEALNAGEFRLLTGFVDHADLGKIQLIDFEQILSQVAPAPVYEEPSPPLPALRDKVVWIADDSAVARHQIHKTLESLGLRYRSFLDGQALWDAVETSTDLPDLFILDVEMPRLDGYALTAALKNDVRTRHVPVMLHTSLSGYWHADRAAQLSADAILTKFEPMRLAQTVRDCLMRVDPFEIHPEEDSNANSNRG</sequence>
<keyword evidence="6" id="KW-0808">Transferase</keyword>
<dbReference type="AlphaFoldDB" id="A0A7Y0L6W9"/>
<dbReference type="PANTHER" id="PTHR43395:SF1">
    <property type="entry name" value="CHEMOTAXIS PROTEIN CHEA"/>
    <property type="match status" value="1"/>
</dbReference>
<keyword evidence="4" id="KW-0145">Chemotaxis</keyword>
<evidence type="ECO:0000256" key="7">
    <source>
        <dbReference type="ARBA" id="ARBA00022777"/>
    </source>
</evidence>
<dbReference type="Pfam" id="PF02518">
    <property type="entry name" value="HATPase_c"/>
    <property type="match status" value="1"/>
</dbReference>
<evidence type="ECO:0000256" key="2">
    <source>
        <dbReference type="ARBA" id="ARBA00012438"/>
    </source>
</evidence>
<dbReference type="InterPro" id="IPR036061">
    <property type="entry name" value="CheW-like_dom_sf"/>
</dbReference>
<dbReference type="Gene3D" id="2.30.30.40">
    <property type="entry name" value="SH3 Domains"/>
    <property type="match status" value="2"/>
</dbReference>
<dbReference type="PROSITE" id="PS50851">
    <property type="entry name" value="CHEW"/>
    <property type="match status" value="2"/>
</dbReference>
<accession>A0A7Y0L6W9</accession>
<dbReference type="EMBL" id="JABBVZ010000102">
    <property type="protein sequence ID" value="NMP24340.1"/>
    <property type="molecule type" value="Genomic_DNA"/>
</dbReference>
<dbReference type="InterPro" id="IPR003594">
    <property type="entry name" value="HATPase_dom"/>
</dbReference>
<evidence type="ECO:0000259" key="13">
    <source>
        <dbReference type="PROSITE" id="PS50109"/>
    </source>
</evidence>
<dbReference type="PROSITE" id="PS50894">
    <property type="entry name" value="HPT"/>
    <property type="match status" value="1"/>
</dbReference>
<dbReference type="InterPro" id="IPR036641">
    <property type="entry name" value="HPT_dom_sf"/>
</dbReference>
<evidence type="ECO:0000256" key="6">
    <source>
        <dbReference type="ARBA" id="ARBA00022679"/>
    </source>
</evidence>
<dbReference type="InterPro" id="IPR036890">
    <property type="entry name" value="HATPase_C_sf"/>
</dbReference>
<dbReference type="CDD" id="cd16916">
    <property type="entry name" value="HATPase_CheA-like"/>
    <property type="match status" value="1"/>
</dbReference>
<feature type="domain" description="CheW-like" evidence="15">
    <location>
        <begin position="620"/>
        <end position="759"/>
    </location>
</feature>
<dbReference type="Gene3D" id="2.40.50.180">
    <property type="entry name" value="CheA-289, Domain 4"/>
    <property type="match status" value="1"/>
</dbReference>
<feature type="region of interest" description="Disordered" evidence="12">
    <location>
        <begin position="193"/>
        <end position="215"/>
    </location>
</feature>
<keyword evidence="8" id="KW-0902">Two-component regulatory system</keyword>
<dbReference type="SMART" id="SM00073">
    <property type="entry name" value="HPT"/>
    <property type="match status" value="1"/>
</dbReference>
<evidence type="ECO:0000256" key="9">
    <source>
        <dbReference type="ARBA" id="ARBA00024867"/>
    </source>
</evidence>
<dbReference type="SUPFAM" id="SSF47226">
    <property type="entry name" value="Histidine-containing phosphotransfer domain, HPT domain"/>
    <property type="match status" value="1"/>
</dbReference>
<dbReference type="Proteomes" id="UP000533476">
    <property type="component" value="Unassembled WGS sequence"/>
</dbReference>
<dbReference type="Pfam" id="PF01627">
    <property type="entry name" value="Hpt"/>
    <property type="match status" value="1"/>
</dbReference>
<feature type="domain" description="HPt" evidence="16">
    <location>
        <begin position="6"/>
        <end position="104"/>
    </location>
</feature>
<feature type="modified residue" description="Phosphohistidine" evidence="10">
    <location>
        <position position="47"/>
    </location>
</feature>
<feature type="domain" description="Response regulatory" evidence="14">
    <location>
        <begin position="777"/>
        <end position="895"/>
    </location>
</feature>
<protein>
    <recommendedName>
        <fullName evidence="3">Stage 0 sporulation protein A homolog</fullName>
        <ecNumber evidence="2">2.7.13.3</ecNumber>
    </recommendedName>
</protein>
<gene>
    <name evidence="17" type="ORF">HIJ39_18580</name>
</gene>
<dbReference type="Gene3D" id="1.20.120.160">
    <property type="entry name" value="HPT domain"/>
    <property type="match status" value="1"/>
</dbReference>
<evidence type="ECO:0000256" key="8">
    <source>
        <dbReference type="ARBA" id="ARBA00023012"/>
    </source>
</evidence>
<evidence type="ECO:0000256" key="12">
    <source>
        <dbReference type="SAM" id="MobiDB-lite"/>
    </source>
</evidence>
<dbReference type="InterPro" id="IPR004358">
    <property type="entry name" value="Sig_transdc_His_kin-like_C"/>
</dbReference>
<evidence type="ECO:0000256" key="3">
    <source>
        <dbReference type="ARBA" id="ARBA00018672"/>
    </source>
</evidence>
<dbReference type="CDD" id="cd00088">
    <property type="entry name" value="HPT"/>
    <property type="match status" value="1"/>
</dbReference>